<dbReference type="Pfam" id="PF13715">
    <property type="entry name" value="CarbopepD_reg_2"/>
    <property type="match status" value="1"/>
</dbReference>
<dbReference type="InterPro" id="IPR041700">
    <property type="entry name" value="OMP_b-brl_3"/>
</dbReference>
<dbReference type="Gene3D" id="2.60.40.1120">
    <property type="entry name" value="Carboxypeptidase-like, regulatory domain"/>
    <property type="match status" value="1"/>
</dbReference>
<evidence type="ECO:0000256" key="1">
    <source>
        <dbReference type="ARBA" id="ARBA00004571"/>
    </source>
</evidence>
<dbReference type="Pfam" id="PF14905">
    <property type="entry name" value="OMP_b-brl_3"/>
    <property type="match status" value="1"/>
</dbReference>
<dbReference type="AlphaFoldDB" id="A0A3B0QTZ8"/>
<evidence type="ECO:0000256" key="2">
    <source>
        <dbReference type="ARBA" id="ARBA00022448"/>
    </source>
</evidence>
<evidence type="ECO:0000256" key="5">
    <source>
        <dbReference type="ARBA" id="ARBA00023136"/>
    </source>
</evidence>
<evidence type="ECO:0000256" key="7">
    <source>
        <dbReference type="SAM" id="MobiDB-lite"/>
    </source>
</evidence>
<accession>A0A3B0QTZ8</accession>
<dbReference type="SUPFAM" id="SSF56935">
    <property type="entry name" value="Porins"/>
    <property type="match status" value="1"/>
</dbReference>
<keyword evidence="4" id="KW-0732">Signal</keyword>
<dbReference type="GO" id="GO:0009279">
    <property type="term" value="C:cell outer membrane"/>
    <property type="evidence" value="ECO:0007669"/>
    <property type="project" value="UniProtKB-SubCell"/>
</dbReference>
<dbReference type="InterPro" id="IPR036942">
    <property type="entry name" value="Beta-barrel_TonB_sf"/>
</dbReference>
<dbReference type="SUPFAM" id="SSF49464">
    <property type="entry name" value="Carboxypeptidase regulatory domain-like"/>
    <property type="match status" value="1"/>
</dbReference>
<dbReference type="InterPro" id="IPR008969">
    <property type="entry name" value="CarboxyPept-like_regulatory"/>
</dbReference>
<dbReference type="PANTHER" id="PTHR30069:SF29">
    <property type="entry name" value="HEMOGLOBIN AND HEMOGLOBIN-HAPTOGLOBIN-BINDING PROTEIN 1-RELATED"/>
    <property type="match status" value="1"/>
</dbReference>
<gene>
    <name evidence="9" type="ORF">MNBD_BACTEROID02-1757</name>
</gene>
<feature type="region of interest" description="Disordered" evidence="7">
    <location>
        <begin position="780"/>
        <end position="800"/>
    </location>
</feature>
<feature type="domain" description="Outer membrane protein beta-barrel" evidence="8">
    <location>
        <begin position="368"/>
        <end position="772"/>
    </location>
</feature>
<dbReference type="PANTHER" id="PTHR30069">
    <property type="entry name" value="TONB-DEPENDENT OUTER MEMBRANE RECEPTOR"/>
    <property type="match status" value="1"/>
</dbReference>
<evidence type="ECO:0000256" key="6">
    <source>
        <dbReference type="ARBA" id="ARBA00023237"/>
    </source>
</evidence>
<keyword evidence="5" id="KW-0472">Membrane</keyword>
<dbReference type="EMBL" id="UOEB01000204">
    <property type="protein sequence ID" value="VAV85094.1"/>
    <property type="molecule type" value="Genomic_DNA"/>
</dbReference>
<dbReference type="GO" id="GO:0015344">
    <property type="term" value="F:siderophore uptake transmembrane transporter activity"/>
    <property type="evidence" value="ECO:0007669"/>
    <property type="project" value="TreeGrafter"/>
</dbReference>
<comment type="subcellular location">
    <subcellularLocation>
        <location evidence="1">Cell outer membrane</location>
        <topology evidence="1">Multi-pass membrane protein</topology>
    </subcellularLocation>
</comment>
<protein>
    <recommendedName>
        <fullName evidence="8">Outer membrane protein beta-barrel domain-containing protein</fullName>
    </recommendedName>
</protein>
<dbReference type="GO" id="GO:0044718">
    <property type="term" value="P:siderophore transmembrane transport"/>
    <property type="evidence" value="ECO:0007669"/>
    <property type="project" value="TreeGrafter"/>
</dbReference>
<name>A0A3B0QTZ8_9ZZZZ</name>
<evidence type="ECO:0000256" key="4">
    <source>
        <dbReference type="ARBA" id="ARBA00022729"/>
    </source>
</evidence>
<keyword evidence="6" id="KW-0998">Cell outer membrane</keyword>
<evidence type="ECO:0000313" key="9">
    <source>
        <dbReference type="EMBL" id="VAV85094.1"/>
    </source>
</evidence>
<reference evidence="9" key="1">
    <citation type="submission" date="2018-06" db="EMBL/GenBank/DDBJ databases">
        <authorList>
            <person name="Zhirakovskaya E."/>
        </authorList>
    </citation>
    <scope>NUCLEOTIDE SEQUENCE</scope>
</reference>
<dbReference type="InterPro" id="IPR039426">
    <property type="entry name" value="TonB-dep_rcpt-like"/>
</dbReference>
<evidence type="ECO:0000256" key="3">
    <source>
        <dbReference type="ARBA" id="ARBA00022692"/>
    </source>
</evidence>
<dbReference type="Gene3D" id="2.40.170.20">
    <property type="entry name" value="TonB-dependent receptor, beta-barrel domain"/>
    <property type="match status" value="1"/>
</dbReference>
<proteinExistence type="predicted"/>
<evidence type="ECO:0000259" key="8">
    <source>
        <dbReference type="Pfam" id="PF14905"/>
    </source>
</evidence>
<sequence>MIQKYFCVLTLLFSTTLMWSQTFTVSGNIKDEANNPIAYANILLLKAQDSTIVSGTTSNEEGEFGFNNVAANKYIIKASFISYEDNYSNITVSGDLQIPLIVLKESVETLSEIQITYKKPTLTREVDRLVFNVEKTALSEGNMMEVLRNTPGVLVLDNKITIKNTIPTVYINDKKVHISANEIAELLEGTSASNIKAIEVITNPPARYGAESGVVLSIIMAKNLISGYNGSVFSNYTQGVFPKTNYGMSNYFKGKKISVYANYSYNNKKVDRVERTTINYPDQQWVSDLDRNTWTETHNFNLNFDWDFNNNNTLNLSANTQFLPYFKRITKSNTQITPIISNEIASFNSNNLSKDKKNNLGFDLGYVHTFNKDNAKLYFNSHYTNYDYKSRQDVETDYFLGNDSFFVNNAFNTRSTQDNEIITSQLDYSLPIDDSSSFETGVKFSNVKSKSDNIQNDIIGNTEVLNIDNTDFFNYDETVYAAYLSYDKQWEKWSLSSGLRVEQTVIKAMSVSTDQNNNQDYLEWFPTANLSFKASDKVSIYTNYKRSITRPDYTYLNPFKYFLNDNTVVTGNPNLQPVYTSNIKLGVSINNIFTIEAYYKKYKNNVFQIPIQDNDTNILTYTSLNINYTEEIGLDFEAYFNIVDKWTVYIGTSFYNYNDNGTFLNNTISRDRWANYTNFTNNVSFLKDNSLTAYFTMTYVGKNVQGFQIVNSRLMSDLSIRKTMLKGKGSVSLIISDLFNEQDVFVTTKFLNQDNTLYDNLDNRYVKLGFRYNFGNTKLSTKDHSSSVEERERLGNENSH</sequence>
<organism evidence="9">
    <name type="scientific">hydrothermal vent metagenome</name>
    <dbReference type="NCBI Taxonomy" id="652676"/>
    <lineage>
        <taxon>unclassified sequences</taxon>
        <taxon>metagenomes</taxon>
        <taxon>ecological metagenomes</taxon>
    </lineage>
</organism>
<keyword evidence="3" id="KW-0812">Transmembrane</keyword>
<keyword evidence="2" id="KW-0813">Transport</keyword>